<keyword evidence="1" id="KW-1133">Transmembrane helix</keyword>
<keyword evidence="3" id="KW-1185">Reference proteome</keyword>
<accession>A0ABQ2LFK1</accession>
<proteinExistence type="predicted"/>
<organism evidence="2 3">
    <name type="scientific">Iodidimonas muriae</name>
    <dbReference type="NCBI Taxonomy" id="261467"/>
    <lineage>
        <taxon>Bacteria</taxon>
        <taxon>Pseudomonadati</taxon>
        <taxon>Pseudomonadota</taxon>
        <taxon>Alphaproteobacteria</taxon>
        <taxon>Iodidimonadales</taxon>
        <taxon>Iodidimonadaceae</taxon>
        <taxon>Iodidimonas</taxon>
    </lineage>
</organism>
<dbReference type="EMBL" id="BMOV01000009">
    <property type="protein sequence ID" value="GGO15399.1"/>
    <property type="molecule type" value="Genomic_DNA"/>
</dbReference>
<reference evidence="3" key="1">
    <citation type="journal article" date="2019" name="Int. J. Syst. Evol. Microbiol.">
        <title>The Global Catalogue of Microorganisms (GCM) 10K type strain sequencing project: providing services to taxonomists for standard genome sequencing and annotation.</title>
        <authorList>
            <consortium name="The Broad Institute Genomics Platform"/>
            <consortium name="The Broad Institute Genome Sequencing Center for Infectious Disease"/>
            <person name="Wu L."/>
            <person name="Ma J."/>
        </authorList>
    </citation>
    <scope>NUCLEOTIDE SEQUENCE [LARGE SCALE GENOMIC DNA]</scope>
    <source>
        <strain evidence="3">JCM 17843</strain>
    </source>
</reference>
<evidence type="ECO:0000313" key="3">
    <source>
        <dbReference type="Proteomes" id="UP000602381"/>
    </source>
</evidence>
<keyword evidence="1" id="KW-0812">Transmembrane</keyword>
<keyword evidence="1" id="KW-0472">Membrane</keyword>
<protein>
    <submittedName>
        <fullName evidence="2">Uncharacterized protein</fullName>
    </submittedName>
</protein>
<evidence type="ECO:0000313" key="2">
    <source>
        <dbReference type="EMBL" id="GGO15399.1"/>
    </source>
</evidence>
<comment type="caution">
    <text evidence="2">The sequence shown here is derived from an EMBL/GenBank/DDBJ whole genome shotgun (WGS) entry which is preliminary data.</text>
</comment>
<evidence type="ECO:0000256" key="1">
    <source>
        <dbReference type="SAM" id="Phobius"/>
    </source>
</evidence>
<feature type="transmembrane region" description="Helical" evidence="1">
    <location>
        <begin position="21"/>
        <end position="42"/>
    </location>
</feature>
<dbReference type="Proteomes" id="UP000602381">
    <property type="component" value="Unassembled WGS sequence"/>
</dbReference>
<gene>
    <name evidence="2" type="ORF">GCM10007972_23470</name>
</gene>
<sequence length="52" mass="5965">MISSLFRPEAIESRRQRLHGEAVVAQPLSFALLTGFLIAWLFEPLLSLRKRV</sequence>
<name>A0ABQ2LFK1_9PROT</name>